<sequence>MAAGENTRVKLNEYCQSQAEKYLSEGNHTEAFYYFLTCAKISPVPEITDSLVFTLRQLGLSLEKSENYTELFDSYKKALSVLPNCPEIQNNLGAHLVRIGKIEAAVPYFLQALTLNPSFVSAKENLDNVSNTLIERWHFPMLNDKDRNKMYYAALEAAIGRGFDTVLDIGAGTGILSMYAAKCGAKKTYACEMSNLMHQIAARVLKNNKMDAKISLHGVFSPFLSIPDHLEQRVSLVVTEILDSGLLGEGILVTLDDAWERLLLPPGENQNGAQTGRVIPSGATVWATCIECESIRLQNRILKPKVCGIKLNCLTDQRAVDFVPYTTENLDTISKDVNFLSQPISVTRIDFNDPLEIKKYIDGLTLKLDVNIVQDGILDAIVVWFTLHLDETHSLSTASNTCWEQAVFPINSNPRVNDLPDTTWNLNHNDILRLNDHYYWQLIFHVFNKCDLHESNLLDLTTMPLTALNALKMNAKRVTICDKHELISHLARFNNLNEEKMMKSNHEDSATQKWDLVLMDLIEPSGILRQDILETVALLRYASKNAIFIPNQMLVQAVLVESASLLRMNRLVDDDNVLGFKIEDTINKFKVTNHIDINFKQMAHKFLCKSTQIFDFDFIDESNELTNVCNTFNMKITDDGTIHAVLFWFKLRYGNEFLDTLDHDCFYRQTCIVLEQPMAVKSGENVVIEAKCSHSCITITVQ</sequence>
<dbReference type="GO" id="GO:0042054">
    <property type="term" value="F:histone methyltransferase activity"/>
    <property type="evidence" value="ECO:0007669"/>
    <property type="project" value="TreeGrafter"/>
</dbReference>
<dbReference type="CDD" id="cd02440">
    <property type="entry name" value="AdoMet_MTases"/>
    <property type="match status" value="1"/>
</dbReference>
<protein>
    <submittedName>
        <fullName evidence="4">Uncharacterized protein</fullName>
    </submittedName>
</protein>
<feature type="repeat" description="TPR" evidence="2">
    <location>
        <begin position="86"/>
        <end position="119"/>
    </location>
</feature>
<evidence type="ECO:0000256" key="2">
    <source>
        <dbReference type="PROSITE-ProRule" id="PRU00339"/>
    </source>
</evidence>
<dbReference type="EMBL" id="JH432127">
    <property type="status" value="NOT_ANNOTATED_CDS"/>
    <property type="molecule type" value="Genomic_DNA"/>
</dbReference>
<dbReference type="Pfam" id="PF13181">
    <property type="entry name" value="TPR_8"/>
    <property type="match status" value="1"/>
</dbReference>
<reference evidence="5" key="1">
    <citation type="submission" date="2011-05" db="EMBL/GenBank/DDBJ databases">
        <authorList>
            <person name="Richards S.R."/>
            <person name="Qu J."/>
            <person name="Jiang H."/>
            <person name="Jhangiani S.N."/>
            <person name="Agravi P."/>
            <person name="Goodspeed R."/>
            <person name="Gross S."/>
            <person name="Mandapat C."/>
            <person name="Jackson L."/>
            <person name="Mathew T."/>
            <person name="Pu L."/>
            <person name="Thornton R."/>
            <person name="Saada N."/>
            <person name="Wilczek-Boney K.B."/>
            <person name="Lee S."/>
            <person name="Kovar C."/>
            <person name="Wu Y."/>
            <person name="Scherer S.E."/>
            <person name="Worley K.C."/>
            <person name="Muzny D.M."/>
            <person name="Gibbs R."/>
        </authorList>
    </citation>
    <scope>NUCLEOTIDE SEQUENCE</scope>
    <source>
        <strain evidence="5">Brora</strain>
    </source>
</reference>
<dbReference type="PANTHER" id="PTHR11006">
    <property type="entry name" value="PROTEIN ARGININE N-METHYLTRANSFERASE"/>
    <property type="match status" value="1"/>
</dbReference>
<dbReference type="Pfam" id="PF06325">
    <property type="entry name" value="PrmA"/>
    <property type="match status" value="1"/>
</dbReference>
<dbReference type="SUPFAM" id="SSF48452">
    <property type="entry name" value="TPR-like"/>
    <property type="match status" value="1"/>
</dbReference>
<dbReference type="GO" id="GO:0016274">
    <property type="term" value="F:protein-arginine N-methyltransferase activity"/>
    <property type="evidence" value="ECO:0007669"/>
    <property type="project" value="InterPro"/>
</dbReference>
<keyword evidence="1 3" id="KW-0949">S-adenosyl-L-methionine</keyword>
<dbReference type="AlphaFoldDB" id="T1JEL8"/>
<dbReference type="Gene3D" id="2.70.160.11">
    <property type="entry name" value="Hnrnp arginine n-methyltransferase1"/>
    <property type="match status" value="2"/>
</dbReference>
<dbReference type="PROSITE" id="PS51678">
    <property type="entry name" value="SAM_MT_PRMT"/>
    <property type="match status" value="1"/>
</dbReference>
<dbReference type="InterPro" id="IPR025799">
    <property type="entry name" value="Arg_MeTrfase"/>
</dbReference>
<dbReference type="InterPro" id="IPR019734">
    <property type="entry name" value="TPR_rpt"/>
</dbReference>
<organism evidence="4 5">
    <name type="scientific">Strigamia maritima</name>
    <name type="common">European centipede</name>
    <name type="synonym">Geophilus maritimus</name>
    <dbReference type="NCBI Taxonomy" id="126957"/>
    <lineage>
        <taxon>Eukaryota</taxon>
        <taxon>Metazoa</taxon>
        <taxon>Ecdysozoa</taxon>
        <taxon>Arthropoda</taxon>
        <taxon>Myriapoda</taxon>
        <taxon>Chilopoda</taxon>
        <taxon>Pleurostigmophora</taxon>
        <taxon>Geophilomorpha</taxon>
        <taxon>Linotaeniidae</taxon>
        <taxon>Strigamia</taxon>
    </lineage>
</organism>
<proteinExistence type="predicted"/>
<dbReference type="InterPro" id="IPR029063">
    <property type="entry name" value="SAM-dependent_MTases_sf"/>
</dbReference>
<name>T1JEL8_STRMM</name>
<dbReference type="EnsemblMetazoa" id="SMAR012268-RA">
    <property type="protein sequence ID" value="SMAR012268-PA"/>
    <property type="gene ID" value="SMAR012268"/>
</dbReference>
<dbReference type="Gene3D" id="1.25.40.10">
    <property type="entry name" value="Tetratricopeptide repeat domain"/>
    <property type="match status" value="1"/>
</dbReference>
<dbReference type="PhylomeDB" id="T1JEL8"/>
<evidence type="ECO:0000256" key="3">
    <source>
        <dbReference type="PROSITE-ProRule" id="PRU01015"/>
    </source>
</evidence>
<dbReference type="Gene3D" id="3.40.50.150">
    <property type="entry name" value="Vaccinia Virus protein VP39"/>
    <property type="match status" value="2"/>
</dbReference>
<evidence type="ECO:0000256" key="1">
    <source>
        <dbReference type="ARBA" id="ARBA00022691"/>
    </source>
</evidence>
<dbReference type="PANTHER" id="PTHR11006:SF60">
    <property type="entry name" value="PROTEIN ARGININE N-METHYLTRANSFERASE 9"/>
    <property type="match status" value="1"/>
</dbReference>
<keyword evidence="3" id="KW-0489">Methyltransferase</keyword>
<dbReference type="GO" id="GO:0032259">
    <property type="term" value="P:methylation"/>
    <property type="evidence" value="ECO:0007669"/>
    <property type="project" value="UniProtKB-KW"/>
</dbReference>
<dbReference type="InterPro" id="IPR011990">
    <property type="entry name" value="TPR-like_helical_dom_sf"/>
</dbReference>
<evidence type="ECO:0000313" key="5">
    <source>
        <dbReference type="Proteomes" id="UP000014500"/>
    </source>
</evidence>
<dbReference type="SMART" id="SM00028">
    <property type="entry name" value="TPR"/>
    <property type="match status" value="3"/>
</dbReference>
<keyword evidence="3" id="KW-0808">Transferase</keyword>
<dbReference type="eggNOG" id="KOG1501">
    <property type="taxonomic scope" value="Eukaryota"/>
</dbReference>
<dbReference type="SUPFAM" id="SSF53335">
    <property type="entry name" value="S-adenosyl-L-methionine-dependent methyltransferases"/>
    <property type="match status" value="2"/>
</dbReference>
<dbReference type="STRING" id="126957.T1JEL8"/>
<keyword evidence="2" id="KW-0802">TPR repeat</keyword>
<dbReference type="OMA" id="CQNEMSS"/>
<dbReference type="PROSITE" id="PS50005">
    <property type="entry name" value="TPR"/>
    <property type="match status" value="2"/>
</dbReference>
<evidence type="ECO:0000313" key="4">
    <source>
        <dbReference type="EnsemblMetazoa" id="SMAR012268-PA"/>
    </source>
</evidence>
<keyword evidence="5" id="KW-1185">Reference proteome</keyword>
<dbReference type="Proteomes" id="UP000014500">
    <property type="component" value="Unassembled WGS sequence"/>
</dbReference>
<reference evidence="4" key="2">
    <citation type="submission" date="2015-02" db="UniProtKB">
        <authorList>
            <consortium name="EnsemblMetazoa"/>
        </authorList>
    </citation>
    <scope>IDENTIFICATION</scope>
</reference>
<dbReference type="HOGENOM" id="CLU_017482_1_0_1"/>
<dbReference type="GO" id="GO:0005634">
    <property type="term" value="C:nucleus"/>
    <property type="evidence" value="ECO:0007669"/>
    <property type="project" value="TreeGrafter"/>
</dbReference>
<feature type="repeat" description="TPR" evidence="2">
    <location>
        <begin position="52"/>
        <end position="85"/>
    </location>
</feature>
<accession>T1JEL8</accession>